<dbReference type="PANTHER" id="PTHR38926:SF5">
    <property type="entry name" value="F-BOX AND LEUCINE-RICH REPEAT PROTEIN 6"/>
    <property type="match status" value="1"/>
</dbReference>
<dbReference type="AlphaFoldDB" id="A0AAD7AHW8"/>
<comment type="caution">
    <text evidence="1">The sequence shown here is derived from an EMBL/GenBank/DDBJ whole genome shotgun (WGS) entry which is preliminary data.</text>
</comment>
<dbReference type="EMBL" id="JARIHO010000006">
    <property type="protein sequence ID" value="KAJ7359389.1"/>
    <property type="molecule type" value="Genomic_DNA"/>
</dbReference>
<reference evidence="1" key="1">
    <citation type="submission" date="2023-03" db="EMBL/GenBank/DDBJ databases">
        <title>Massive genome expansion in bonnet fungi (Mycena s.s.) driven by repeated elements and novel gene families across ecological guilds.</title>
        <authorList>
            <consortium name="Lawrence Berkeley National Laboratory"/>
            <person name="Harder C.B."/>
            <person name="Miyauchi S."/>
            <person name="Viragh M."/>
            <person name="Kuo A."/>
            <person name="Thoen E."/>
            <person name="Andreopoulos B."/>
            <person name="Lu D."/>
            <person name="Skrede I."/>
            <person name="Drula E."/>
            <person name="Henrissat B."/>
            <person name="Morin E."/>
            <person name="Kohler A."/>
            <person name="Barry K."/>
            <person name="LaButti K."/>
            <person name="Morin E."/>
            <person name="Salamov A."/>
            <person name="Lipzen A."/>
            <person name="Mereny Z."/>
            <person name="Hegedus B."/>
            <person name="Baldrian P."/>
            <person name="Stursova M."/>
            <person name="Weitz H."/>
            <person name="Taylor A."/>
            <person name="Grigoriev I.V."/>
            <person name="Nagy L.G."/>
            <person name="Martin F."/>
            <person name="Kauserud H."/>
        </authorList>
    </citation>
    <scope>NUCLEOTIDE SEQUENCE</scope>
    <source>
        <strain evidence="1">CBHHK002</strain>
    </source>
</reference>
<dbReference type="Gene3D" id="1.20.1280.50">
    <property type="match status" value="1"/>
</dbReference>
<keyword evidence="2" id="KW-1185">Reference proteome</keyword>
<gene>
    <name evidence="1" type="ORF">DFH08DRAFT_769322</name>
</gene>
<protein>
    <recommendedName>
        <fullName evidence="3">F-box domain-containing protein</fullName>
    </recommendedName>
</protein>
<dbReference type="SUPFAM" id="SSF52047">
    <property type="entry name" value="RNI-like"/>
    <property type="match status" value="1"/>
</dbReference>
<dbReference type="Proteomes" id="UP001218218">
    <property type="component" value="Unassembled WGS sequence"/>
</dbReference>
<accession>A0AAD7AHW8</accession>
<sequence length="513" mass="57830">MTFVCERCGHRDYRSSFSFSQQGVFTASGGSDSSSPEQLRANLDQVKTTILRQKAYLDELEETRRRLESELAQIVYPALTLPPEIVSRIFVECLPGHGRVRPSPDAPPLSLAQICRHWREIAISSCELWASVDMDGFFSDGTGHEKELLQMWFARAKGRPLSVTIRSPNHGVPPSIMSLVSSVCERLHSLELDLSHEDFLLLEQHSVTFPRLRRLVIFHRHGPSDYDPLHIFQNAPALSELGLEAHSGLISDLYPMLTSIDLGSTTFNTVLDVLHQYPRLLQLTAHITDGLLPRNVAVSTAHHLESLILHNSSLRSFTLPDLCRLELHNDGFLTLLPFLVRSSCTLEHLRLPLYGDETELVDGFQAVPSLKSLSIDVPYGVDLALFVQVLDTDPLLLPQLRTLAIFAPYKQFNYLAFIQLLQAQCDHPGHPARLVSVQLNLYGDDDEGHYKDDWLSSSVIFEFNKLVEQGMTLQATYNDDEEVWPDGSMDPCETFPSSRKLLEIESFDISLFI</sequence>
<evidence type="ECO:0000313" key="2">
    <source>
        <dbReference type="Proteomes" id="UP001218218"/>
    </source>
</evidence>
<evidence type="ECO:0000313" key="1">
    <source>
        <dbReference type="EMBL" id="KAJ7359389.1"/>
    </source>
</evidence>
<organism evidence="1 2">
    <name type="scientific">Mycena albidolilacea</name>
    <dbReference type="NCBI Taxonomy" id="1033008"/>
    <lineage>
        <taxon>Eukaryota</taxon>
        <taxon>Fungi</taxon>
        <taxon>Dikarya</taxon>
        <taxon>Basidiomycota</taxon>
        <taxon>Agaricomycotina</taxon>
        <taxon>Agaricomycetes</taxon>
        <taxon>Agaricomycetidae</taxon>
        <taxon>Agaricales</taxon>
        <taxon>Marasmiineae</taxon>
        <taxon>Mycenaceae</taxon>
        <taxon>Mycena</taxon>
    </lineage>
</organism>
<name>A0AAD7AHW8_9AGAR</name>
<proteinExistence type="predicted"/>
<dbReference type="InterPro" id="IPR032675">
    <property type="entry name" value="LRR_dom_sf"/>
</dbReference>
<dbReference type="Gene3D" id="3.80.10.10">
    <property type="entry name" value="Ribonuclease Inhibitor"/>
    <property type="match status" value="1"/>
</dbReference>
<dbReference type="PANTHER" id="PTHR38926">
    <property type="entry name" value="F-BOX DOMAIN CONTAINING PROTEIN, EXPRESSED"/>
    <property type="match status" value="1"/>
</dbReference>
<evidence type="ECO:0008006" key="3">
    <source>
        <dbReference type="Google" id="ProtNLM"/>
    </source>
</evidence>